<dbReference type="InterPro" id="IPR043502">
    <property type="entry name" value="DNA/RNA_pol_sf"/>
</dbReference>
<protein>
    <submittedName>
        <fullName evidence="2">7893_t:CDS:1</fullName>
    </submittedName>
</protein>
<evidence type="ECO:0000313" key="3">
    <source>
        <dbReference type="Proteomes" id="UP000789405"/>
    </source>
</evidence>
<comment type="caution">
    <text evidence="2">The sequence shown here is derived from an EMBL/GenBank/DDBJ whole genome shotgun (WGS) entry which is preliminary data.</text>
</comment>
<feature type="non-terminal residue" evidence="2">
    <location>
        <position position="132"/>
    </location>
</feature>
<dbReference type="EMBL" id="CAJVPY010027962">
    <property type="protein sequence ID" value="CAG8791891.1"/>
    <property type="molecule type" value="Genomic_DNA"/>
</dbReference>
<dbReference type="Gene3D" id="3.10.10.10">
    <property type="entry name" value="HIV Type 1 Reverse Transcriptase, subunit A, domain 1"/>
    <property type="match status" value="1"/>
</dbReference>
<feature type="domain" description="Reverse transcriptase" evidence="1">
    <location>
        <begin position="76"/>
        <end position="132"/>
    </location>
</feature>
<organism evidence="2 3">
    <name type="scientific">Dentiscutata erythropus</name>
    <dbReference type="NCBI Taxonomy" id="1348616"/>
    <lineage>
        <taxon>Eukaryota</taxon>
        <taxon>Fungi</taxon>
        <taxon>Fungi incertae sedis</taxon>
        <taxon>Mucoromycota</taxon>
        <taxon>Glomeromycotina</taxon>
        <taxon>Glomeromycetes</taxon>
        <taxon>Diversisporales</taxon>
        <taxon>Gigasporaceae</taxon>
        <taxon>Dentiscutata</taxon>
    </lineage>
</organism>
<dbReference type="Pfam" id="PF00078">
    <property type="entry name" value="RVT_1"/>
    <property type="match status" value="1"/>
</dbReference>
<sequence>KEESIEEKIEKIKVSEELDSEQQKEAKEFDAAPIKQNAYKAAPGVKEFIKNEITQLKKKGLIRESQSSWSSPVMVVPKKGGKLRLCIDYRKLNAVMKKDSYPLPRVDDLLETFSKARWFSSLDLLSGYWQLP</sequence>
<accession>A0A9N9JSB1</accession>
<proteinExistence type="predicted"/>
<keyword evidence="3" id="KW-1185">Reference proteome</keyword>
<dbReference type="CDD" id="cd01647">
    <property type="entry name" value="RT_LTR"/>
    <property type="match status" value="1"/>
</dbReference>
<reference evidence="2" key="1">
    <citation type="submission" date="2021-06" db="EMBL/GenBank/DDBJ databases">
        <authorList>
            <person name="Kallberg Y."/>
            <person name="Tangrot J."/>
            <person name="Rosling A."/>
        </authorList>
    </citation>
    <scope>NUCLEOTIDE SEQUENCE</scope>
    <source>
        <strain evidence="2">MA453B</strain>
    </source>
</reference>
<gene>
    <name evidence="2" type="ORF">DERYTH_LOCUS21587</name>
</gene>
<dbReference type="InterPro" id="IPR053134">
    <property type="entry name" value="RNA-dir_DNA_polymerase"/>
</dbReference>
<dbReference type="PANTHER" id="PTHR24559">
    <property type="entry name" value="TRANSPOSON TY3-I GAG-POL POLYPROTEIN"/>
    <property type="match status" value="1"/>
</dbReference>
<dbReference type="OrthoDB" id="2435678at2759"/>
<dbReference type="Proteomes" id="UP000789405">
    <property type="component" value="Unassembled WGS sequence"/>
</dbReference>
<evidence type="ECO:0000259" key="1">
    <source>
        <dbReference type="Pfam" id="PF00078"/>
    </source>
</evidence>
<dbReference type="AlphaFoldDB" id="A0A9N9JSB1"/>
<name>A0A9N9JSB1_9GLOM</name>
<dbReference type="PANTHER" id="PTHR24559:SF444">
    <property type="entry name" value="REVERSE TRANSCRIPTASE DOMAIN-CONTAINING PROTEIN"/>
    <property type="match status" value="1"/>
</dbReference>
<evidence type="ECO:0000313" key="2">
    <source>
        <dbReference type="EMBL" id="CAG8791891.1"/>
    </source>
</evidence>
<dbReference type="InterPro" id="IPR000477">
    <property type="entry name" value="RT_dom"/>
</dbReference>
<feature type="non-terminal residue" evidence="2">
    <location>
        <position position="1"/>
    </location>
</feature>
<dbReference type="SUPFAM" id="SSF56672">
    <property type="entry name" value="DNA/RNA polymerases"/>
    <property type="match status" value="1"/>
</dbReference>